<keyword evidence="2" id="KW-1185">Reference proteome</keyword>
<reference evidence="1" key="1">
    <citation type="thesis" date="2020" institute="ProQuest LLC" country="789 East Eisenhower Parkway, Ann Arbor, MI, USA">
        <title>Comparative Genomics and Chromosome Evolution.</title>
        <authorList>
            <person name="Mudd A.B."/>
        </authorList>
    </citation>
    <scope>NUCLEOTIDE SEQUENCE</scope>
    <source>
        <strain evidence="1">Female2</strain>
        <tissue evidence="1">Blood</tissue>
    </source>
</reference>
<dbReference type="AlphaFoldDB" id="A0A8T2IUG2"/>
<name>A0A8T2IUG2_9PIPI</name>
<organism evidence="1 2">
    <name type="scientific">Hymenochirus boettgeri</name>
    <name type="common">Congo dwarf clawed frog</name>
    <dbReference type="NCBI Taxonomy" id="247094"/>
    <lineage>
        <taxon>Eukaryota</taxon>
        <taxon>Metazoa</taxon>
        <taxon>Chordata</taxon>
        <taxon>Craniata</taxon>
        <taxon>Vertebrata</taxon>
        <taxon>Euteleostomi</taxon>
        <taxon>Amphibia</taxon>
        <taxon>Batrachia</taxon>
        <taxon>Anura</taxon>
        <taxon>Pipoidea</taxon>
        <taxon>Pipidae</taxon>
        <taxon>Pipinae</taxon>
        <taxon>Hymenochirus</taxon>
    </lineage>
</organism>
<gene>
    <name evidence="1" type="ORF">GDO86_012241</name>
</gene>
<evidence type="ECO:0000313" key="2">
    <source>
        <dbReference type="Proteomes" id="UP000812440"/>
    </source>
</evidence>
<proteinExistence type="predicted"/>
<evidence type="ECO:0000313" key="1">
    <source>
        <dbReference type="EMBL" id="KAG8433796.1"/>
    </source>
</evidence>
<dbReference type="Proteomes" id="UP000812440">
    <property type="component" value="Chromosome 7"/>
</dbReference>
<comment type="caution">
    <text evidence="1">The sequence shown here is derived from an EMBL/GenBank/DDBJ whole genome shotgun (WGS) entry which is preliminary data.</text>
</comment>
<protein>
    <submittedName>
        <fullName evidence="1">Uncharacterized protein</fullName>
    </submittedName>
</protein>
<dbReference type="EMBL" id="JAACNH010000008">
    <property type="protein sequence ID" value="KAG8433796.1"/>
    <property type="molecule type" value="Genomic_DNA"/>
</dbReference>
<sequence length="87" mass="9688">MSVTLHVHGWQRHKTPTSRGSNTGHTYTGYYYKFNAGRLIDLNMGPLNELTAHAPRPGPFICNPHCGSYWKCAGMLYSVRAALGTCF</sequence>
<accession>A0A8T2IUG2</accession>